<dbReference type="KEGG" id="tpf:TPHA_0I00540"/>
<organism evidence="2 3">
    <name type="scientific">Tetrapisispora phaffii (strain ATCC 24235 / CBS 4417 / NBRC 1672 / NRRL Y-8282 / UCD 70-5)</name>
    <name type="common">Yeast</name>
    <name type="synonym">Fabospora phaffii</name>
    <dbReference type="NCBI Taxonomy" id="1071381"/>
    <lineage>
        <taxon>Eukaryota</taxon>
        <taxon>Fungi</taxon>
        <taxon>Dikarya</taxon>
        <taxon>Ascomycota</taxon>
        <taxon>Saccharomycotina</taxon>
        <taxon>Saccharomycetes</taxon>
        <taxon>Saccharomycetales</taxon>
        <taxon>Saccharomycetaceae</taxon>
        <taxon>Tetrapisispora</taxon>
    </lineage>
</organism>
<gene>
    <name evidence="2" type="primary">TPHA0I00540</name>
    <name evidence="2" type="ordered locus">TPHA_0I00540</name>
</gene>
<dbReference type="Proteomes" id="UP000005666">
    <property type="component" value="Chromosome 9"/>
</dbReference>
<dbReference type="AlphaFoldDB" id="G8BXD2"/>
<sequence length="556" mass="64476">MVDNVLIDALRFVVSHLNQHDLLTLSTVSKEINEKVVKPQLYKNIIVLEDPIIRSSRWAIDCDKTYVSGFNSVIKTKDQNDIFLYDKIQRLLDDEYVENLKYVKTLLIAKHSFNDKETSIYLVQKLITEIIKYGNVESLKILDPVIFHKVYLKSLNLTTLKEVKLLDINDITQLKTSKRLKSITIDGNIEKIAPETIAYMNENLCDNFSNLQELLINNKENGSLRFFQIFSDLNISFKKVGIKKIKFSHMHSKTGYESIIQPLTIEYLDKVFDLSLIKSLDISIGCENDGCDCLSKFYKDLSNKLLNLQKLSVTENTLITKGDHVTEEKWDILLGRFLLSIPHVSTNLKELNIRHNPPLDGDQKNSVDGNYFRRRDLYKEILLNLRALKKLTSPTILLTLSCYDILIGDLLWNGCTCEYCQKVLPILDNYCMKHLLYLERQASYIDISVTNFFAYVNRVLNSRFSDQIDSDFEIATTAPMAKFWNLHGFDNIRHFEGYECKYNETVFQLIPTVVTHFFDGYMDTLVQILPNLEVVIFAGIYYEVDPITHEYDSIYD</sequence>
<dbReference type="RefSeq" id="XP_003686994.1">
    <property type="nucleotide sequence ID" value="XM_003686946.1"/>
</dbReference>
<dbReference type="STRING" id="1071381.G8BXD2"/>
<dbReference type="Pfam" id="PF00646">
    <property type="entry name" value="F-box"/>
    <property type="match status" value="1"/>
</dbReference>
<dbReference type="OMA" id="LWNGCEC"/>
<dbReference type="GO" id="GO:0005095">
    <property type="term" value="F:GTPase inhibitor activity"/>
    <property type="evidence" value="ECO:0007669"/>
    <property type="project" value="EnsemblFungi"/>
</dbReference>
<dbReference type="GeneID" id="11534539"/>
<dbReference type="HOGENOM" id="CLU_446963_0_0_1"/>
<dbReference type="GO" id="GO:0006897">
    <property type="term" value="P:endocytosis"/>
    <property type="evidence" value="ECO:0007669"/>
    <property type="project" value="EnsemblFungi"/>
</dbReference>
<keyword evidence="3" id="KW-1185">Reference proteome</keyword>
<dbReference type="GO" id="GO:0006623">
    <property type="term" value="P:protein targeting to vacuole"/>
    <property type="evidence" value="ECO:0007669"/>
    <property type="project" value="EnsemblFungi"/>
</dbReference>
<evidence type="ECO:0000313" key="2">
    <source>
        <dbReference type="EMBL" id="CCE64560.1"/>
    </source>
</evidence>
<proteinExistence type="predicted"/>
<dbReference type="OrthoDB" id="3976101at2759"/>
<accession>G8BXD2</accession>
<dbReference type="PROSITE" id="PS50181">
    <property type="entry name" value="FBOX"/>
    <property type="match status" value="1"/>
</dbReference>
<dbReference type="eggNOG" id="ENOG502R4NW">
    <property type="taxonomic scope" value="Eukaryota"/>
</dbReference>
<reference evidence="2 3" key="1">
    <citation type="journal article" date="2011" name="Proc. Natl. Acad. Sci. U.S.A.">
        <title>Evolutionary erosion of yeast sex chromosomes by mating-type switching accidents.</title>
        <authorList>
            <person name="Gordon J.L."/>
            <person name="Armisen D."/>
            <person name="Proux-Wera E."/>
            <person name="Oheigeartaigh S.S."/>
            <person name="Byrne K.P."/>
            <person name="Wolfe K.H."/>
        </authorList>
    </citation>
    <scope>NUCLEOTIDE SEQUENCE [LARGE SCALE GENOMIC DNA]</scope>
    <source>
        <strain evidence="3">ATCC 24235 / CBS 4417 / NBRC 1672 / NRRL Y-8282 / UCD 70-5</strain>
    </source>
</reference>
<evidence type="ECO:0000259" key="1">
    <source>
        <dbReference type="PROSITE" id="PS50181"/>
    </source>
</evidence>
<evidence type="ECO:0000313" key="3">
    <source>
        <dbReference type="Proteomes" id="UP000005666"/>
    </source>
</evidence>
<dbReference type="InterPro" id="IPR001810">
    <property type="entry name" value="F-box_dom"/>
</dbReference>
<feature type="domain" description="F-box" evidence="1">
    <location>
        <begin position="1"/>
        <end position="45"/>
    </location>
</feature>
<protein>
    <recommendedName>
        <fullName evidence="1">F-box domain-containing protein</fullName>
    </recommendedName>
</protein>
<dbReference type="EMBL" id="HE612864">
    <property type="protein sequence ID" value="CCE64560.1"/>
    <property type="molecule type" value="Genomic_DNA"/>
</dbReference>
<name>G8BXD2_TETPH</name>